<accession>A0A1A8IID3</accession>
<proteinExistence type="predicted"/>
<gene>
    <name evidence="1" type="primary">Nfu_g_1_003277</name>
</gene>
<protein>
    <submittedName>
        <fullName evidence="1">Uncharacterized protein</fullName>
    </submittedName>
</protein>
<feature type="non-terminal residue" evidence="1">
    <location>
        <position position="1"/>
    </location>
</feature>
<feature type="non-terminal residue" evidence="1">
    <location>
        <position position="78"/>
    </location>
</feature>
<sequence>DDQGRGFISFLQQDESVLRSVCSKGHHHFCHLFQVKLSQQLKAKQMAPIPQICLKMCPFKKKLHVFNYMHSNSKQSPL</sequence>
<name>A0A1A8IID3_NOTKU</name>
<reference evidence="1" key="1">
    <citation type="submission" date="2016-05" db="EMBL/GenBank/DDBJ databases">
        <authorList>
            <person name="Lavstsen T."/>
            <person name="Jespersen J.S."/>
        </authorList>
    </citation>
    <scope>NUCLEOTIDE SEQUENCE</scope>
    <source>
        <tissue evidence="1">Brain</tissue>
    </source>
</reference>
<reference evidence="1" key="2">
    <citation type="submission" date="2016-06" db="EMBL/GenBank/DDBJ databases">
        <title>The genome of a short-lived fish provides insights into sex chromosome evolution and the genetic control of aging.</title>
        <authorList>
            <person name="Reichwald K."/>
            <person name="Felder M."/>
            <person name="Petzold A."/>
            <person name="Koch P."/>
            <person name="Groth M."/>
            <person name="Platzer M."/>
        </authorList>
    </citation>
    <scope>NUCLEOTIDE SEQUENCE</scope>
    <source>
        <tissue evidence="1">Brain</tissue>
    </source>
</reference>
<evidence type="ECO:0000313" key="1">
    <source>
        <dbReference type="EMBL" id="SBQ96150.1"/>
    </source>
</evidence>
<dbReference type="AlphaFoldDB" id="A0A1A8IID3"/>
<dbReference type="EMBL" id="HAED01009938">
    <property type="protein sequence ID" value="SBQ96150.1"/>
    <property type="molecule type" value="Transcribed_RNA"/>
</dbReference>
<organism evidence="1">
    <name type="scientific">Nothobranchius kuhntae</name>
    <name type="common">Beira killifish</name>
    <dbReference type="NCBI Taxonomy" id="321403"/>
    <lineage>
        <taxon>Eukaryota</taxon>
        <taxon>Metazoa</taxon>
        <taxon>Chordata</taxon>
        <taxon>Craniata</taxon>
        <taxon>Vertebrata</taxon>
        <taxon>Euteleostomi</taxon>
        <taxon>Actinopterygii</taxon>
        <taxon>Neopterygii</taxon>
        <taxon>Teleostei</taxon>
        <taxon>Neoteleostei</taxon>
        <taxon>Acanthomorphata</taxon>
        <taxon>Ovalentaria</taxon>
        <taxon>Atherinomorphae</taxon>
        <taxon>Cyprinodontiformes</taxon>
        <taxon>Nothobranchiidae</taxon>
        <taxon>Nothobranchius</taxon>
    </lineage>
</organism>